<accession>A0AAV9VDQ9</accession>
<comment type="caution">
    <text evidence="1">The sequence shown here is derived from an EMBL/GenBank/DDBJ whole genome shotgun (WGS) entry which is preliminary data.</text>
</comment>
<sequence>MKDKTSTVVLSGAGTAREDALPHTTRPFLLTLPPEILRYILEYAVITGSLPRIAATCRALRPLALELLYKTLTIGANLGGLSIHQIESLMDPDHSGLKFTRDLRILDCRGNSSNEYPEGLSSDDIATIVRPIMEMHLRLLLRRFKPGQLRGFHLLTHQEDRFKTLPILLLNALKTRVEHLSLPQELIRAWVDDLPSNSMKSIFRGLESFRLTNLYSSQDFNDLWGILEDNVDSLKTLYLSAILKYGQITWDLFCLDGGDPVFRCSLAEITSNLIAMRTNIHLVHLQHLRLRGIANLHVLRNVSCNNLFNLYGLRTLRLDSCAAADEFISEIGRNNLAPNLRSLQLFGSCNSQTLNQVIPLLQPLETLYLSPYLKAHPADLEKLSFQILNRHRATLIRLWFEDPMLQIPPPGIATPDPRSDLGDLPRAEEVAFAVGHSRLIPQINLPLNIRLLRILDSFPSVSDLDGPQALIEYAMGIAERHVARCKGQKPALSLISFGPYRSYLDTQDFVTDDVRVKLFVSFEENDKMVWVPVLTMAEPREIQERYPEFDIVHGEGPEGPWQPEYS</sequence>
<dbReference type="AlphaFoldDB" id="A0AAV9VDQ9"/>
<protein>
    <recommendedName>
        <fullName evidence="3">F-box domain-containing protein</fullName>
    </recommendedName>
</protein>
<gene>
    <name evidence="1" type="ORF">TWF730_006274</name>
</gene>
<evidence type="ECO:0000313" key="2">
    <source>
        <dbReference type="Proteomes" id="UP001373714"/>
    </source>
</evidence>
<reference evidence="1 2" key="1">
    <citation type="submission" date="2019-10" db="EMBL/GenBank/DDBJ databases">
        <authorList>
            <person name="Palmer J.M."/>
        </authorList>
    </citation>
    <scope>NUCLEOTIDE SEQUENCE [LARGE SCALE GENOMIC DNA]</scope>
    <source>
        <strain evidence="1 2">TWF730</strain>
    </source>
</reference>
<proteinExistence type="predicted"/>
<name>A0AAV9VDQ9_9PEZI</name>
<dbReference type="Proteomes" id="UP001373714">
    <property type="component" value="Unassembled WGS sequence"/>
</dbReference>
<organism evidence="1 2">
    <name type="scientific">Orbilia blumenaviensis</name>
    <dbReference type="NCBI Taxonomy" id="1796055"/>
    <lineage>
        <taxon>Eukaryota</taxon>
        <taxon>Fungi</taxon>
        <taxon>Dikarya</taxon>
        <taxon>Ascomycota</taxon>
        <taxon>Pezizomycotina</taxon>
        <taxon>Orbiliomycetes</taxon>
        <taxon>Orbiliales</taxon>
        <taxon>Orbiliaceae</taxon>
        <taxon>Orbilia</taxon>
    </lineage>
</organism>
<keyword evidence="2" id="KW-1185">Reference proteome</keyword>
<dbReference type="EMBL" id="JAVHNS010000003">
    <property type="protein sequence ID" value="KAK6360121.1"/>
    <property type="molecule type" value="Genomic_DNA"/>
</dbReference>
<dbReference type="Gene3D" id="3.80.10.10">
    <property type="entry name" value="Ribonuclease Inhibitor"/>
    <property type="match status" value="1"/>
</dbReference>
<dbReference type="InterPro" id="IPR032675">
    <property type="entry name" value="LRR_dom_sf"/>
</dbReference>
<evidence type="ECO:0000313" key="1">
    <source>
        <dbReference type="EMBL" id="KAK6360121.1"/>
    </source>
</evidence>
<evidence type="ECO:0008006" key="3">
    <source>
        <dbReference type="Google" id="ProtNLM"/>
    </source>
</evidence>